<evidence type="ECO:0000313" key="4">
    <source>
        <dbReference type="Proteomes" id="UP000076532"/>
    </source>
</evidence>
<keyword evidence="2" id="KW-0812">Transmembrane</keyword>
<sequence length="130" mass="13861">MATTLPTDTLTVTVTVPDLTASSPPRAPHGSTFYYDGLQDGDYFITSPALCTTFIPVELSDSELITREKFYAERAAKTAAREAAAALAATALAAMALAAAPKKQKKQKRKQKKLSTEVSVSPKTDEVQAP</sequence>
<evidence type="ECO:0000256" key="1">
    <source>
        <dbReference type="SAM" id="MobiDB-lite"/>
    </source>
</evidence>
<feature type="region of interest" description="Disordered" evidence="1">
    <location>
        <begin position="102"/>
        <end position="130"/>
    </location>
</feature>
<feature type="compositionally biased region" description="Basic residues" evidence="1">
    <location>
        <begin position="102"/>
        <end position="113"/>
    </location>
</feature>
<dbReference type="EMBL" id="KV417641">
    <property type="protein sequence ID" value="KZP12830.1"/>
    <property type="molecule type" value="Genomic_DNA"/>
</dbReference>
<keyword evidence="2" id="KW-1133">Transmembrane helix</keyword>
<dbReference type="AlphaFoldDB" id="A0A166BNN3"/>
<protein>
    <submittedName>
        <fullName evidence="3">Uncharacterized protein</fullName>
    </submittedName>
</protein>
<name>A0A166BNN3_9AGAM</name>
<organism evidence="3 4">
    <name type="scientific">Athelia psychrophila</name>
    <dbReference type="NCBI Taxonomy" id="1759441"/>
    <lineage>
        <taxon>Eukaryota</taxon>
        <taxon>Fungi</taxon>
        <taxon>Dikarya</taxon>
        <taxon>Basidiomycota</taxon>
        <taxon>Agaricomycotina</taxon>
        <taxon>Agaricomycetes</taxon>
        <taxon>Agaricomycetidae</taxon>
        <taxon>Atheliales</taxon>
        <taxon>Atheliaceae</taxon>
        <taxon>Athelia</taxon>
    </lineage>
</organism>
<feature type="transmembrane region" description="Helical" evidence="2">
    <location>
        <begin position="83"/>
        <end position="100"/>
    </location>
</feature>
<reference evidence="3 4" key="1">
    <citation type="journal article" date="2016" name="Mol. Biol. Evol.">
        <title>Comparative Genomics of Early-Diverging Mushroom-Forming Fungi Provides Insights into the Origins of Lignocellulose Decay Capabilities.</title>
        <authorList>
            <person name="Nagy L.G."/>
            <person name="Riley R."/>
            <person name="Tritt A."/>
            <person name="Adam C."/>
            <person name="Daum C."/>
            <person name="Floudas D."/>
            <person name="Sun H."/>
            <person name="Yadav J.S."/>
            <person name="Pangilinan J."/>
            <person name="Larsson K.H."/>
            <person name="Matsuura K."/>
            <person name="Barry K."/>
            <person name="Labutti K."/>
            <person name="Kuo R."/>
            <person name="Ohm R.A."/>
            <person name="Bhattacharya S.S."/>
            <person name="Shirouzu T."/>
            <person name="Yoshinaga Y."/>
            <person name="Martin F.M."/>
            <person name="Grigoriev I.V."/>
            <person name="Hibbett D.S."/>
        </authorList>
    </citation>
    <scope>NUCLEOTIDE SEQUENCE [LARGE SCALE GENOMIC DNA]</scope>
    <source>
        <strain evidence="3 4">CBS 109695</strain>
    </source>
</reference>
<proteinExistence type="predicted"/>
<gene>
    <name evidence="3" type="ORF">FIBSPDRAFT_961022</name>
</gene>
<accession>A0A166BNN3</accession>
<dbReference type="Proteomes" id="UP000076532">
    <property type="component" value="Unassembled WGS sequence"/>
</dbReference>
<evidence type="ECO:0000256" key="2">
    <source>
        <dbReference type="SAM" id="Phobius"/>
    </source>
</evidence>
<keyword evidence="2" id="KW-0472">Membrane</keyword>
<keyword evidence="4" id="KW-1185">Reference proteome</keyword>
<evidence type="ECO:0000313" key="3">
    <source>
        <dbReference type="EMBL" id="KZP12830.1"/>
    </source>
</evidence>